<dbReference type="KEGG" id="ssao:94300308"/>
<organism evidence="1 3">
    <name type="scientific">Spironucleus salmonicida</name>
    <dbReference type="NCBI Taxonomy" id="348837"/>
    <lineage>
        <taxon>Eukaryota</taxon>
        <taxon>Metamonada</taxon>
        <taxon>Diplomonadida</taxon>
        <taxon>Hexamitidae</taxon>
        <taxon>Hexamitinae</taxon>
        <taxon>Spironucleus</taxon>
    </lineage>
</organism>
<dbReference type="Proteomes" id="UP000018208">
    <property type="component" value="Unassembled WGS sequence"/>
</dbReference>
<evidence type="ECO:0000313" key="1">
    <source>
        <dbReference type="EMBL" id="KAH0572078.1"/>
    </source>
</evidence>
<name>A0A9P8LPV6_9EUKA</name>
<dbReference type="GeneID" id="94300308"/>
<evidence type="ECO:0000313" key="3">
    <source>
        <dbReference type="Proteomes" id="UP000018208"/>
    </source>
</evidence>
<dbReference type="EMBL" id="AUWU02000006">
    <property type="protein sequence ID" value="KAH0572078.1"/>
    <property type="molecule type" value="Genomic_DNA"/>
</dbReference>
<sequence length="109" mass="12956">MNLSLNQCNNLFRKRLSELKEQNTDEIKQVKQNSIPEVGLSELTLLRQKILTLELDKVDLLAQKQHLMTKCEEYIDQILDFREQLILLQTFNRDLQLENCEIRKQADLK</sequence>
<proteinExistence type="predicted"/>
<evidence type="ECO:0000313" key="2">
    <source>
        <dbReference type="EMBL" id="KAH0572087.1"/>
    </source>
</evidence>
<reference evidence="1" key="1">
    <citation type="journal article" date="2014" name="PLoS Genet.">
        <title>The Genome of Spironucleus salmonicida Highlights a Fish Pathogen Adapted to Fluctuating Environments.</title>
        <authorList>
            <person name="Xu F."/>
            <person name="Jerlstrom-Hultqvist J."/>
            <person name="Einarsson E."/>
            <person name="Astvaldsson A."/>
            <person name="Svard S.G."/>
            <person name="Andersson J.O."/>
        </authorList>
    </citation>
    <scope>NUCLEOTIDE SEQUENCE</scope>
    <source>
        <strain evidence="1">ATCC 50377</strain>
    </source>
</reference>
<comment type="caution">
    <text evidence="1">The sequence shown here is derived from an EMBL/GenBank/DDBJ whole genome shotgun (WGS) entry which is preliminary data.</text>
</comment>
<keyword evidence="3" id="KW-1185">Reference proteome</keyword>
<reference evidence="1" key="2">
    <citation type="submission" date="2020-12" db="EMBL/GenBank/DDBJ databases">
        <title>New Spironucleus salmonicida genome in near-complete chromosomes.</title>
        <authorList>
            <person name="Xu F."/>
            <person name="Kurt Z."/>
            <person name="Jimenez-Gonzalez A."/>
            <person name="Astvaldsson A."/>
            <person name="Andersson J.O."/>
            <person name="Svard S.G."/>
        </authorList>
    </citation>
    <scope>NUCLEOTIDE SEQUENCE</scope>
    <source>
        <strain evidence="1">ATCC 50377</strain>
    </source>
</reference>
<gene>
    <name evidence="1" type="ORF">SS50377_26285</name>
    <name evidence="2" type="ORF">SS50377_26294</name>
</gene>
<dbReference type="AlphaFoldDB" id="A0A9P8LPV6"/>
<dbReference type="RefSeq" id="XP_067762851.1">
    <property type="nucleotide sequence ID" value="XM_067910095.1"/>
</dbReference>
<accession>A0A9P8LPV6</accession>
<protein>
    <submittedName>
        <fullName evidence="1">Uncharacterized protein</fullName>
    </submittedName>
</protein>
<dbReference type="EMBL" id="AUWU02000006">
    <property type="protein sequence ID" value="KAH0572087.1"/>
    <property type="molecule type" value="Genomic_DNA"/>
</dbReference>